<feature type="transmembrane region" description="Helical" evidence="8">
    <location>
        <begin position="247"/>
        <end position="264"/>
    </location>
</feature>
<keyword evidence="6 8" id="KW-1133">Transmembrane helix</keyword>
<evidence type="ECO:0000256" key="2">
    <source>
        <dbReference type="ARBA" id="ARBA00022475"/>
    </source>
</evidence>
<feature type="transmembrane region" description="Helical" evidence="8">
    <location>
        <begin position="270"/>
        <end position="288"/>
    </location>
</feature>
<gene>
    <name evidence="10" type="ORF">COX68_02610</name>
</gene>
<dbReference type="EMBL" id="PFPX01000066">
    <property type="protein sequence ID" value="PJA09560.1"/>
    <property type="molecule type" value="Genomic_DNA"/>
</dbReference>
<feature type="domain" description="Glycosyltransferase RgtA/B/C/D-like" evidence="9">
    <location>
        <begin position="46"/>
        <end position="197"/>
    </location>
</feature>
<evidence type="ECO:0000256" key="3">
    <source>
        <dbReference type="ARBA" id="ARBA00022676"/>
    </source>
</evidence>
<evidence type="ECO:0000256" key="1">
    <source>
        <dbReference type="ARBA" id="ARBA00004651"/>
    </source>
</evidence>
<dbReference type="AlphaFoldDB" id="A0A2M7VY78"/>
<proteinExistence type="predicted"/>
<evidence type="ECO:0000256" key="6">
    <source>
        <dbReference type="ARBA" id="ARBA00022989"/>
    </source>
</evidence>
<feature type="non-terminal residue" evidence="10">
    <location>
        <position position="1"/>
    </location>
</feature>
<sequence>LIILGWCFFAHADHSFDSDEGVILDGAWNLYNDRHLYSDFFEFITPGSFYLIFFIWKIFGISFWSAKIASILLLFLSAIGIYSIAQKISKNKLNILAPIFFCLATSGLPLINHNFYSLPFAIWAIYFLLLALDNSKAKYFICGGLLTGITILFLQTKGLALGTAIFLFLLGWFKGRLKTILIYLGAALIPLLIFLFWPLQTIINNLLIFPINNYQQINKVSVTSLLISTLILGLIVYLFRREKNPKIWLLLILQFFLLLTTIPLPDYYHLLIAGVPIMALTGIIINQIKNKAESIYSKLANYSIVVITMSFVLYPAIDFLVFNFKPLVSANREVFVFIENNCPGKYIYAGPFAPNVYFESRKLNATPYPWLLTGHNTPEQFLEAKEYLIKNEPSCAILAYPRSQSRFNYNQDNLVENFIRDDYYQIHGEQNFYIYKKN</sequence>
<keyword evidence="4" id="KW-0808">Transferase</keyword>
<feature type="transmembrane region" description="Helical" evidence="8">
    <location>
        <begin position="40"/>
        <end position="59"/>
    </location>
</feature>
<reference evidence="11" key="1">
    <citation type="submission" date="2017-09" db="EMBL/GenBank/DDBJ databases">
        <title>Depth-based differentiation of microbial function through sediment-hosted aquifers and enrichment of novel symbionts in the deep terrestrial subsurface.</title>
        <authorList>
            <person name="Probst A.J."/>
            <person name="Ladd B."/>
            <person name="Jarett J.K."/>
            <person name="Geller-Mcgrath D.E."/>
            <person name="Sieber C.M.K."/>
            <person name="Emerson J.B."/>
            <person name="Anantharaman K."/>
            <person name="Thomas B.C."/>
            <person name="Malmstrom R."/>
            <person name="Stieglmeier M."/>
            <person name="Klingl A."/>
            <person name="Woyke T."/>
            <person name="Ryan C.M."/>
            <person name="Banfield J.F."/>
        </authorList>
    </citation>
    <scope>NUCLEOTIDE SEQUENCE [LARGE SCALE GENOMIC DNA]</scope>
</reference>
<dbReference type="GO" id="GO:0016763">
    <property type="term" value="F:pentosyltransferase activity"/>
    <property type="evidence" value="ECO:0007669"/>
    <property type="project" value="TreeGrafter"/>
</dbReference>
<dbReference type="GO" id="GO:0005886">
    <property type="term" value="C:plasma membrane"/>
    <property type="evidence" value="ECO:0007669"/>
    <property type="project" value="UniProtKB-SubCell"/>
</dbReference>
<dbReference type="InterPro" id="IPR038731">
    <property type="entry name" value="RgtA/B/C-like"/>
</dbReference>
<dbReference type="GO" id="GO:0009103">
    <property type="term" value="P:lipopolysaccharide biosynthetic process"/>
    <property type="evidence" value="ECO:0007669"/>
    <property type="project" value="UniProtKB-ARBA"/>
</dbReference>
<keyword evidence="5 8" id="KW-0812">Transmembrane</keyword>
<protein>
    <recommendedName>
        <fullName evidence="9">Glycosyltransferase RgtA/B/C/D-like domain-containing protein</fullName>
    </recommendedName>
</protein>
<feature type="transmembrane region" description="Helical" evidence="8">
    <location>
        <begin position="300"/>
        <end position="322"/>
    </location>
</feature>
<feature type="transmembrane region" description="Helical" evidence="8">
    <location>
        <begin position="220"/>
        <end position="240"/>
    </location>
</feature>
<evidence type="ECO:0000313" key="11">
    <source>
        <dbReference type="Proteomes" id="UP000228743"/>
    </source>
</evidence>
<organism evidence="10 11">
    <name type="scientific">Candidatus Falkowbacteria bacterium CG_4_10_14_0_2_um_filter_41_15</name>
    <dbReference type="NCBI Taxonomy" id="1974554"/>
    <lineage>
        <taxon>Bacteria</taxon>
        <taxon>Candidatus Falkowiibacteriota</taxon>
    </lineage>
</organism>
<dbReference type="PANTHER" id="PTHR33908:SF11">
    <property type="entry name" value="MEMBRANE PROTEIN"/>
    <property type="match status" value="1"/>
</dbReference>
<comment type="caution">
    <text evidence="10">The sequence shown here is derived from an EMBL/GenBank/DDBJ whole genome shotgun (WGS) entry which is preliminary data.</text>
</comment>
<feature type="transmembrane region" description="Helical" evidence="8">
    <location>
        <begin position="152"/>
        <end position="173"/>
    </location>
</feature>
<feature type="transmembrane region" description="Helical" evidence="8">
    <location>
        <begin position="66"/>
        <end position="85"/>
    </location>
</feature>
<name>A0A2M7VY78_9BACT</name>
<dbReference type="InterPro" id="IPR050297">
    <property type="entry name" value="LipidA_mod_glycosyltrf_83"/>
</dbReference>
<feature type="transmembrane region" description="Helical" evidence="8">
    <location>
        <begin position="91"/>
        <end position="108"/>
    </location>
</feature>
<dbReference type="PANTHER" id="PTHR33908">
    <property type="entry name" value="MANNOSYLTRANSFERASE YKCB-RELATED"/>
    <property type="match status" value="1"/>
</dbReference>
<evidence type="ECO:0000259" key="9">
    <source>
        <dbReference type="Pfam" id="PF13231"/>
    </source>
</evidence>
<evidence type="ECO:0000313" key="10">
    <source>
        <dbReference type="EMBL" id="PJA09560.1"/>
    </source>
</evidence>
<comment type="subcellular location">
    <subcellularLocation>
        <location evidence="1">Cell membrane</location>
        <topology evidence="1">Multi-pass membrane protein</topology>
    </subcellularLocation>
</comment>
<dbReference type="Pfam" id="PF13231">
    <property type="entry name" value="PMT_2"/>
    <property type="match status" value="1"/>
</dbReference>
<evidence type="ECO:0000256" key="4">
    <source>
        <dbReference type="ARBA" id="ARBA00022679"/>
    </source>
</evidence>
<evidence type="ECO:0000256" key="5">
    <source>
        <dbReference type="ARBA" id="ARBA00022692"/>
    </source>
</evidence>
<evidence type="ECO:0000256" key="8">
    <source>
        <dbReference type="SAM" id="Phobius"/>
    </source>
</evidence>
<feature type="transmembrane region" description="Helical" evidence="8">
    <location>
        <begin position="180"/>
        <end position="200"/>
    </location>
</feature>
<evidence type="ECO:0000256" key="7">
    <source>
        <dbReference type="ARBA" id="ARBA00023136"/>
    </source>
</evidence>
<accession>A0A2M7VY78</accession>
<dbReference type="Proteomes" id="UP000228743">
    <property type="component" value="Unassembled WGS sequence"/>
</dbReference>
<keyword evidence="3" id="KW-0328">Glycosyltransferase</keyword>
<feature type="transmembrane region" description="Helical" evidence="8">
    <location>
        <begin position="115"/>
        <end position="132"/>
    </location>
</feature>
<keyword evidence="7 8" id="KW-0472">Membrane</keyword>
<keyword evidence="2" id="KW-1003">Cell membrane</keyword>